<sequence>MFLTPSGDDATLGVMVTATGEALRGTLQFATYPKSIVYDDPHVIATFGSGQVDVYDTRSPELTLVQTFFGDGPPDSQRRLSTVAGLRACSRIAQPEVIDVSDSITRVAGGSGSVAAASVFDPRNLPRHAECDFEETAWTEVLGPAVHWRREALGDSSGSAPAAGVGPREALSRWLEARVAVFSSDSVHALVRQPQLARVEALVREQRVEEAVVAVEAALTAAAGPAARGDEVAYCFQLAGMVCLKNSLLDDALQHFCRGELDPRALLHLFPEYVDYLGPLLVPFGRIPMAAGLRQVFYEIGAVERLVERAARQLAGDSAEQQSAVGATLQANALEMLQRYLEFCRRLMAQDDQPFAPDAIPVVDTSLARVYAATGAHDRLCSLLRRPGSAVVGDLACDYYRDARLYYYCSLVHRAQGDSARVLDAWRRLLSGEWEDPRFGGLPEYLEYAAALGSQAALRDEYYWLVGFDAEASLVLLARLTDATVATVDAERVIDAIEVRGDRVLRVFIERLIAAGHARATHYVTYLAKAYVRQIRDHYLADTAEARARAAALETQYRCAQATDLSLTFRDHLRVVRRSGDEGTELRAQLLDVLCARPPRYDPRALLECIDAEAPDYLHVERAVLLVVLGQADDALDALVHRCSEYAEAELLLLRPDAPRSLARLGPERPEEPLTARVRRLLAMYLRVADSDDDTAARLVVDVLARYSAHVDADVLDQIPAHWPYTAVEPFVRRRLQLLARDERALQVERSLATARAQADRADAVLALADHGPVPLDYSQTCAACKKLLGSASFVYMPDTRQISHVSCTKL</sequence>
<accession>A0ACC1JSG5</accession>
<proteinExistence type="predicted"/>
<gene>
    <name evidence="1" type="ORF">IWQ57_004323</name>
</gene>
<keyword evidence="2" id="KW-1185">Reference proteome</keyword>
<evidence type="ECO:0000313" key="2">
    <source>
        <dbReference type="Proteomes" id="UP001140234"/>
    </source>
</evidence>
<reference evidence="1" key="1">
    <citation type="submission" date="2022-07" db="EMBL/GenBank/DDBJ databases">
        <title>Phylogenomic reconstructions and comparative analyses of Kickxellomycotina fungi.</title>
        <authorList>
            <person name="Reynolds N.K."/>
            <person name="Stajich J.E."/>
            <person name="Barry K."/>
            <person name="Grigoriev I.V."/>
            <person name="Crous P."/>
            <person name="Smith M.E."/>
        </authorList>
    </citation>
    <scope>NUCLEOTIDE SEQUENCE</scope>
    <source>
        <strain evidence="1">CBS 109366</strain>
    </source>
</reference>
<name>A0ACC1JSG5_9FUNG</name>
<dbReference type="EMBL" id="JANBUJ010001671">
    <property type="protein sequence ID" value="KAJ2766527.1"/>
    <property type="molecule type" value="Genomic_DNA"/>
</dbReference>
<comment type="caution">
    <text evidence="1">The sequence shown here is derived from an EMBL/GenBank/DDBJ whole genome shotgun (WGS) entry which is preliminary data.</text>
</comment>
<organism evidence="1 2">
    <name type="scientific">Coemansia nantahalensis</name>
    <dbReference type="NCBI Taxonomy" id="2789366"/>
    <lineage>
        <taxon>Eukaryota</taxon>
        <taxon>Fungi</taxon>
        <taxon>Fungi incertae sedis</taxon>
        <taxon>Zoopagomycota</taxon>
        <taxon>Kickxellomycotina</taxon>
        <taxon>Kickxellomycetes</taxon>
        <taxon>Kickxellales</taxon>
        <taxon>Kickxellaceae</taxon>
        <taxon>Coemansia</taxon>
    </lineage>
</organism>
<protein>
    <submittedName>
        <fullName evidence="1">Uncharacterized protein</fullName>
    </submittedName>
</protein>
<evidence type="ECO:0000313" key="1">
    <source>
        <dbReference type="EMBL" id="KAJ2766527.1"/>
    </source>
</evidence>
<dbReference type="Proteomes" id="UP001140234">
    <property type="component" value="Unassembled WGS sequence"/>
</dbReference>